<feature type="region of interest" description="Disordered" evidence="8">
    <location>
        <begin position="1"/>
        <end position="35"/>
    </location>
</feature>
<reference evidence="10 11" key="1">
    <citation type="submission" date="2018-01" db="EMBL/GenBank/DDBJ databases">
        <title>Genome sequence of a Cantenovulum-like bacteria.</title>
        <authorList>
            <person name="Tan W.R."/>
            <person name="Lau N.-S."/>
            <person name="Go F."/>
            <person name="Amirul A.-A.A."/>
        </authorList>
    </citation>
    <scope>NUCLEOTIDE SEQUENCE [LARGE SCALE GENOMIC DNA]</scope>
    <source>
        <strain evidence="10 11">CCB-QB4</strain>
    </source>
</reference>
<dbReference type="PANTHER" id="PTHR39342">
    <property type="entry name" value="UPF0283 MEMBRANE PROTEIN YCJF"/>
    <property type="match status" value="1"/>
</dbReference>
<organism evidence="10 11">
    <name type="scientific">Saccharobesus litoralis</name>
    <dbReference type="NCBI Taxonomy" id="2172099"/>
    <lineage>
        <taxon>Bacteria</taxon>
        <taxon>Pseudomonadati</taxon>
        <taxon>Pseudomonadota</taxon>
        <taxon>Gammaproteobacteria</taxon>
        <taxon>Alteromonadales</taxon>
        <taxon>Alteromonadaceae</taxon>
        <taxon>Saccharobesus</taxon>
    </lineage>
</organism>
<dbReference type="GO" id="GO:0005886">
    <property type="term" value="C:plasma membrane"/>
    <property type="evidence" value="ECO:0007669"/>
    <property type="project" value="UniProtKB-SubCell"/>
</dbReference>
<keyword evidence="7 9" id="KW-0472">Membrane</keyword>
<dbReference type="PANTHER" id="PTHR39342:SF1">
    <property type="entry name" value="UPF0283 MEMBRANE PROTEIN YCJF"/>
    <property type="match status" value="1"/>
</dbReference>
<comment type="similarity">
    <text evidence="2">Belongs to the UPF0283 family.</text>
</comment>
<evidence type="ECO:0000256" key="2">
    <source>
        <dbReference type="ARBA" id="ARBA00008255"/>
    </source>
</evidence>
<evidence type="ECO:0000313" key="10">
    <source>
        <dbReference type="EMBL" id="AWB67103.1"/>
    </source>
</evidence>
<evidence type="ECO:0000256" key="7">
    <source>
        <dbReference type="ARBA" id="ARBA00023136"/>
    </source>
</evidence>
<dbReference type="NCBIfam" id="TIGR01620">
    <property type="entry name" value="hyp_HI0043"/>
    <property type="match status" value="1"/>
</dbReference>
<dbReference type="AlphaFoldDB" id="A0A2S0VSD9"/>
<gene>
    <name evidence="10" type="ORF">C2869_11960</name>
</gene>
<keyword evidence="4" id="KW-0997">Cell inner membrane</keyword>
<dbReference type="OrthoDB" id="958025at2"/>
<feature type="transmembrane region" description="Helical" evidence="9">
    <location>
        <begin position="139"/>
        <end position="160"/>
    </location>
</feature>
<evidence type="ECO:0000256" key="3">
    <source>
        <dbReference type="ARBA" id="ARBA00022475"/>
    </source>
</evidence>
<feature type="compositionally biased region" description="Low complexity" evidence="8">
    <location>
        <begin position="24"/>
        <end position="35"/>
    </location>
</feature>
<dbReference type="InterPro" id="IPR021147">
    <property type="entry name" value="DUF697"/>
</dbReference>
<evidence type="ECO:0000256" key="9">
    <source>
        <dbReference type="SAM" id="Phobius"/>
    </source>
</evidence>
<evidence type="ECO:0000256" key="5">
    <source>
        <dbReference type="ARBA" id="ARBA00022692"/>
    </source>
</evidence>
<name>A0A2S0VSD9_9ALTE</name>
<evidence type="ECO:0000256" key="1">
    <source>
        <dbReference type="ARBA" id="ARBA00004429"/>
    </source>
</evidence>
<dbReference type="Pfam" id="PF05128">
    <property type="entry name" value="DUF697"/>
    <property type="match status" value="1"/>
</dbReference>
<evidence type="ECO:0000313" key="11">
    <source>
        <dbReference type="Proteomes" id="UP000244441"/>
    </source>
</evidence>
<proteinExistence type="inferred from homology"/>
<dbReference type="KEGG" id="cate:C2869_11960"/>
<evidence type="ECO:0000256" key="8">
    <source>
        <dbReference type="SAM" id="MobiDB-lite"/>
    </source>
</evidence>
<accession>A0A2S0VSD9</accession>
<dbReference type="EMBL" id="CP026604">
    <property type="protein sequence ID" value="AWB67103.1"/>
    <property type="molecule type" value="Genomic_DNA"/>
</dbReference>
<keyword evidence="6 9" id="KW-1133">Transmembrane helix</keyword>
<dbReference type="Proteomes" id="UP000244441">
    <property type="component" value="Chromosome"/>
</dbReference>
<keyword evidence="11" id="KW-1185">Reference proteome</keyword>
<comment type="subcellular location">
    <subcellularLocation>
        <location evidence="1">Cell inner membrane</location>
        <topology evidence="1">Multi-pass membrane protein</topology>
    </subcellularLocation>
</comment>
<keyword evidence="5 9" id="KW-0812">Transmembrane</keyword>
<evidence type="ECO:0000256" key="6">
    <source>
        <dbReference type="ARBA" id="ARBA00022989"/>
    </source>
</evidence>
<sequence>MSQNDPFANLENRENSSLAQAAGSQQNLNTSTNTQNKLRSAKNFEPQQPDLSLLEKQANEKLLKAHMFEATEVKNEPETKATVSSELANDENLALSEKSSWFKPIRLFNPWTLLIVSIAAISGYEWLDMLVNQFTSSPVLVSLYSVFFASLAFIVGKLGWQEYRALRSLKKQTALQSLSSDQAQASFSKRQAVQLCEAHYAGLQEVTLTSQSEKFISQQQHCQHAQDVFELYQSTVLTELDKQAHRLIAKTATETAVITALSPLAILDMLGGAIKQIRMVNQLARLYGVEFGYIGRVRLVKHILLHMSLTGGSELLTDLAADSLSVDLTGRISLMAAQGLGVGLLTARLGARSVQAIRPFTHNASAVIKLTDIRKALIKELTEKLKSKTKS</sequence>
<dbReference type="InterPro" id="IPR006507">
    <property type="entry name" value="UPF0283"/>
</dbReference>
<feature type="transmembrane region" description="Helical" evidence="9">
    <location>
        <begin position="107"/>
        <end position="127"/>
    </location>
</feature>
<keyword evidence="3" id="KW-1003">Cell membrane</keyword>
<evidence type="ECO:0000256" key="4">
    <source>
        <dbReference type="ARBA" id="ARBA00022519"/>
    </source>
</evidence>
<dbReference type="RefSeq" id="WP_108603152.1">
    <property type="nucleotide sequence ID" value="NZ_CP026604.1"/>
</dbReference>
<protein>
    <submittedName>
        <fullName evidence="10">TIGR01620 family protein</fullName>
    </submittedName>
</protein>